<comment type="subcellular location">
    <subcellularLocation>
        <location evidence="1">Cell membrane</location>
        <topology evidence="1">Multi-pass membrane protein</topology>
    </subcellularLocation>
</comment>
<evidence type="ECO:0000256" key="2">
    <source>
        <dbReference type="ARBA" id="ARBA00008806"/>
    </source>
</evidence>
<evidence type="ECO:0000256" key="7">
    <source>
        <dbReference type="SAM" id="MobiDB-lite"/>
    </source>
</evidence>
<comment type="similarity">
    <text evidence="2">Belongs to the VirD4/TraG family.</text>
</comment>
<proteinExistence type="inferred from homology"/>
<keyword evidence="6 8" id="KW-0472">Membrane</keyword>
<dbReference type="Proteomes" id="UP000245283">
    <property type="component" value="Unassembled WGS sequence"/>
</dbReference>
<evidence type="ECO:0000256" key="8">
    <source>
        <dbReference type="SAM" id="Phobius"/>
    </source>
</evidence>
<dbReference type="EMBL" id="QETB01000001">
    <property type="protein sequence ID" value="PWF27082.1"/>
    <property type="molecule type" value="Genomic_DNA"/>
</dbReference>
<dbReference type="SUPFAM" id="SSF52540">
    <property type="entry name" value="P-loop containing nucleoside triphosphate hydrolases"/>
    <property type="match status" value="1"/>
</dbReference>
<dbReference type="GO" id="GO:0005886">
    <property type="term" value="C:plasma membrane"/>
    <property type="evidence" value="ECO:0007669"/>
    <property type="project" value="UniProtKB-SubCell"/>
</dbReference>
<name>A0A2V1K8K9_9ACTO</name>
<gene>
    <name evidence="9" type="ORF">DD236_01350</name>
</gene>
<protein>
    <submittedName>
        <fullName evidence="9">Conjugal transfer protein TraG</fullName>
    </submittedName>
</protein>
<dbReference type="NCBIfam" id="NF045973">
    <property type="entry name" value="conju_CD1115"/>
    <property type="match status" value="1"/>
</dbReference>
<organism evidence="9 10">
    <name type="scientific">Ancrocorticia populi</name>
    <dbReference type="NCBI Taxonomy" id="2175228"/>
    <lineage>
        <taxon>Bacteria</taxon>
        <taxon>Bacillati</taxon>
        <taxon>Actinomycetota</taxon>
        <taxon>Actinomycetes</taxon>
        <taxon>Actinomycetales</taxon>
        <taxon>Actinomycetaceae</taxon>
        <taxon>Ancrocorticia</taxon>
    </lineage>
</organism>
<evidence type="ECO:0000256" key="5">
    <source>
        <dbReference type="ARBA" id="ARBA00022989"/>
    </source>
</evidence>
<evidence type="ECO:0000256" key="4">
    <source>
        <dbReference type="ARBA" id="ARBA00022692"/>
    </source>
</evidence>
<feature type="compositionally biased region" description="Polar residues" evidence="7">
    <location>
        <begin position="509"/>
        <end position="525"/>
    </location>
</feature>
<dbReference type="PANTHER" id="PTHR37937:SF1">
    <property type="entry name" value="CONJUGATIVE TRANSFER: DNA TRANSPORT"/>
    <property type="match status" value="1"/>
</dbReference>
<evidence type="ECO:0000313" key="10">
    <source>
        <dbReference type="Proteomes" id="UP000245283"/>
    </source>
</evidence>
<comment type="caution">
    <text evidence="9">The sequence shown here is derived from an EMBL/GenBank/DDBJ whole genome shotgun (WGS) entry which is preliminary data.</text>
</comment>
<dbReference type="InterPro" id="IPR051539">
    <property type="entry name" value="T4SS-coupling_protein"/>
</dbReference>
<sequence length="605" mass="66721">MTTTRQKAGLVFTGLLAGAGFWAGNKIAWQVRTDMDAGHDLSSMLDRFWLDLSENPTHISTNQTDLLIGLAVVVLIGLIWAFNSLGKRPTRPGEEHGSARWATTKDMKPFRDKDPRNTLTFTQTEALSLDSRKTQRNLNALVIGGSGSGKSRYFVLPNLTQANTSFAVTDPKGELLSQTGDYLTEQGYRIKSLNVVDFARSDRFNPLHYFNPDQAEVDVQILVQNFMANTSGRQPQGGSADFFEKAERALLGALTAYVYFTRGPSGTLIDVVDLVGKMQASEEDESQRSEVDLIFESVNELIAEHDAEPEGWGQAAVSALDGLRFAAAQYNTYTQGAGETKKSVIISLGVRMAPLHMSQMRTLLSEDTVALDTIGSEKTALFLVIPDTHAAFNFIVAIFYEQLFETNIYIADHNESHQLDIPVQCFMDEFANIGKMPSFERKIAVMRSRGISVSVVMQNFAQGKALYKDDWETIVGNCDSFLFLGGSEKSTTEYVSKLLGKQTITSFDTSESKGRNASMSKQNRTLGRDLMTPDEIASLPGSEALYVLRGVRPFHSKKLKAPDLSGNYIYDPDALETALLEGTDIHWEPETRLSEAAAQLSEATA</sequence>
<dbReference type="CDD" id="cd01127">
    <property type="entry name" value="TrwB_TraG_TraD_VirD4"/>
    <property type="match status" value="2"/>
</dbReference>
<accession>A0A2V1K8K9</accession>
<keyword evidence="5 8" id="KW-1133">Transmembrane helix</keyword>
<evidence type="ECO:0000256" key="3">
    <source>
        <dbReference type="ARBA" id="ARBA00022475"/>
    </source>
</evidence>
<dbReference type="PANTHER" id="PTHR37937">
    <property type="entry name" value="CONJUGATIVE TRANSFER: DNA TRANSPORT"/>
    <property type="match status" value="1"/>
</dbReference>
<dbReference type="OrthoDB" id="226701at2"/>
<keyword evidence="3" id="KW-1003">Cell membrane</keyword>
<evidence type="ECO:0000313" key="9">
    <source>
        <dbReference type="EMBL" id="PWF27082.1"/>
    </source>
</evidence>
<evidence type="ECO:0000256" key="6">
    <source>
        <dbReference type="ARBA" id="ARBA00023136"/>
    </source>
</evidence>
<reference evidence="10" key="1">
    <citation type="submission" date="2018-05" db="EMBL/GenBank/DDBJ databases">
        <authorList>
            <person name="Li Y."/>
        </authorList>
    </citation>
    <scope>NUCLEOTIDE SEQUENCE [LARGE SCALE GENOMIC DNA]</scope>
    <source>
        <strain evidence="10">sk1b4</strain>
    </source>
</reference>
<feature type="transmembrane region" description="Helical" evidence="8">
    <location>
        <begin position="66"/>
        <end position="85"/>
    </location>
</feature>
<dbReference type="Gene3D" id="3.40.50.300">
    <property type="entry name" value="P-loop containing nucleotide triphosphate hydrolases"/>
    <property type="match status" value="2"/>
</dbReference>
<feature type="region of interest" description="Disordered" evidence="7">
    <location>
        <begin position="509"/>
        <end position="531"/>
    </location>
</feature>
<dbReference type="InterPro" id="IPR003688">
    <property type="entry name" value="TraG/VirD4"/>
</dbReference>
<dbReference type="InterPro" id="IPR027417">
    <property type="entry name" value="P-loop_NTPase"/>
</dbReference>
<evidence type="ECO:0000256" key="1">
    <source>
        <dbReference type="ARBA" id="ARBA00004651"/>
    </source>
</evidence>
<dbReference type="AlphaFoldDB" id="A0A2V1K8K9"/>
<dbReference type="RefSeq" id="WP_109092582.1">
    <property type="nucleotide sequence ID" value="NZ_QETB01000001.1"/>
</dbReference>
<dbReference type="Pfam" id="PF02534">
    <property type="entry name" value="T4SS-DNA_transf"/>
    <property type="match status" value="1"/>
</dbReference>
<keyword evidence="10" id="KW-1185">Reference proteome</keyword>
<keyword evidence="4 8" id="KW-0812">Transmembrane</keyword>